<reference evidence="1 2" key="1">
    <citation type="submission" date="2017-11" db="EMBL/GenBank/DDBJ databases">
        <title>Complete genome of a free-living desiccation-tolerant cyanobacterium and its photosynthetic adaptation to extreme terrestrial habitat.</title>
        <authorList>
            <person name="Shang J."/>
        </authorList>
    </citation>
    <scope>NUCLEOTIDE SEQUENCE [LARGE SCALE GENOMIC DNA]</scope>
    <source>
        <strain evidence="1 2">CCNUN1</strain>
    </source>
</reference>
<gene>
    <name evidence="1" type="ORF">COO91_08136</name>
</gene>
<dbReference type="AlphaFoldDB" id="A0A2K8T2V4"/>
<proteinExistence type="predicted"/>
<dbReference type="KEGG" id="nfl:COO91_08136"/>
<dbReference type="Proteomes" id="UP000232003">
    <property type="component" value="Chromosome"/>
</dbReference>
<protein>
    <submittedName>
        <fullName evidence="1">Putative ATPase</fullName>
    </submittedName>
</protein>
<evidence type="ECO:0000313" key="1">
    <source>
        <dbReference type="EMBL" id="AUB42037.1"/>
    </source>
</evidence>
<dbReference type="RefSeq" id="WP_157816744.1">
    <property type="nucleotide sequence ID" value="NZ_CAWNNC010000001.1"/>
</dbReference>
<evidence type="ECO:0000313" key="2">
    <source>
        <dbReference type="Proteomes" id="UP000232003"/>
    </source>
</evidence>
<dbReference type="EMBL" id="CP024785">
    <property type="protein sequence ID" value="AUB42037.1"/>
    <property type="molecule type" value="Genomic_DNA"/>
</dbReference>
<keyword evidence="2" id="KW-1185">Reference proteome</keyword>
<dbReference type="OrthoDB" id="512705at2"/>
<sequence>MIHSTKNLEGRSIPVSITQAALKIARFFANEQVTLEKKKQVYLNTLAVCAVNDYMEMMNIPTDPRTSDSWNCAMHYYADVADLKLSGLGYLECRPVSSGNLCYIPPEVPDDRIGVVVVELDIEHQQATLIGFAKTVKAGELLLNELQTIEDLLAYIDSLESSLTEVKLSYWLQNIIDASWQPISEILAPKTPQLAFRYRNGVTRGKLIDIGIELPGQSLALIVTLTPKNSVEIQLKLQMYPSGEQAYLPNNLIVKVLDEKGITVMETRAGRGSTHVTLEFNVQIGERFSVNLELGDINITEKFVI</sequence>
<organism evidence="1 2">
    <name type="scientific">Nostoc flagelliforme CCNUN1</name>
    <dbReference type="NCBI Taxonomy" id="2038116"/>
    <lineage>
        <taxon>Bacteria</taxon>
        <taxon>Bacillati</taxon>
        <taxon>Cyanobacteriota</taxon>
        <taxon>Cyanophyceae</taxon>
        <taxon>Nostocales</taxon>
        <taxon>Nostocaceae</taxon>
        <taxon>Nostoc</taxon>
    </lineage>
</organism>
<name>A0A2K8T2V4_9NOSO</name>
<dbReference type="Pfam" id="PF08852">
    <property type="entry name" value="DUF1822"/>
    <property type="match status" value="1"/>
</dbReference>
<accession>A0A2K8T2V4</accession>
<dbReference type="InterPro" id="IPR014951">
    <property type="entry name" value="DUF1822"/>
</dbReference>